<dbReference type="PANTHER" id="PTHR24345:SF0">
    <property type="entry name" value="CELL CYCLE SERINE_THREONINE-PROTEIN KINASE CDC5_MSD2"/>
    <property type="match status" value="1"/>
</dbReference>
<keyword evidence="2 8" id="KW-0808">Transferase</keyword>
<protein>
    <recommendedName>
        <fullName evidence="8">Serine/threonine-protein kinase</fullName>
        <ecNumber evidence="8">2.7.11.21</ecNumber>
    </recommendedName>
</protein>
<dbReference type="Pfam" id="PF00659">
    <property type="entry name" value="POLO_box"/>
    <property type="match status" value="2"/>
</dbReference>
<evidence type="ECO:0000256" key="2">
    <source>
        <dbReference type="ARBA" id="ARBA00022679"/>
    </source>
</evidence>
<evidence type="ECO:0000259" key="10">
    <source>
        <dbReference type="PROSITE" id="PS50011"/>
    </source>
</evidence>
<dbReference type="PROSITE" id="PS00108">
    <property type="entry name" value="PROTEIN_KINASE_ST"/>
    <property type="match status" value="1"/>
</dbReference>
<dbReference type="GO" id="GO:0005634">
    <property type="term" value="C:nucleus"/>
    <property type="evidence" value="ECO:0007669"/>
    <property type="project" value="TreeGrafter"/>
</dbReference>
<dbReference type="FunFam" id="3.30.200.20:FF:000091">
    <property type="entry name" value="Serine/threonine-protein kinase PLK"/>
    <property type="match status" value="1"/>
</dbReference>
<dbReference type="InterPro" id="IPR017441">
    <property type="entry name" value="Protein_kinase_ATP_BS"/>
</dbReference>
<dbReference type="SMART" id="SM00220">
    <property type="entry name" value="S_TKc"/>
    <property type="match status" value="1"/>
</dbReference>
<dbReference type="GO" id="GO:0000776">
    <property type="term" value="C:kinetochore"/>
    <property type="evidence" value="ECO:0007669"/>
    <property type="project" value="TreeGrafter"/>
</dbReference>
<dbReference type="PROSITE" id="PS00107">
    <property type="entry name" value="PROTEIN_KINASE_ATP"/>
    <property type="match status" value="1"/>
</dbReference>
<dbReference type="Pfam" id="PF00069">
    <property type="entry name" value="Pkinase"/>
    <property type="match status" value="1"/>
</dbReference>
<feature type="domain" description="Protein kinase" evidence="10">
    <location>
        <begin position="104"/>
        <end position="359"/>
    </location>
</feature>
<keyword evidence="3" id="KW-0677">Repeat</keyword>
<dbReference type="GO" id="GO:0030447">
    <property type="term" value="P:filamentous growth"/>
    <property type="evidence" value="ECO:0007669"/>
    <property type="project" value="UniProtKB-ARBA"/>
</dbReference>
<dbReference type="AlphaFoldDB" id="A0A0L0P3F7"/>
<dbReference type="Gene3D" id="3.30.1120.30">
    <property type="entry name" value="POLO box domain"/>
    <property type="match status" value="2"/>
</dbReference>
<dbReference type="InterPro" id="IPR033695">
    <property type="entry name" value="POLO_box_2"/>
</dbReference>
<dbReference type="PROSITE" id="PS50078">
    <property type="entry name" value="POLO_BOX"/>
    <property type="match status" value="1"/>
</dbReference>
<keyword evidence="4 7" id="KW-0547">Nucleotide-binding</keyword>
<dbReference type="InterPro" id="IPR011009">
    <property type="entry name" value="Kinase-like_dom_sf"/>
</dbReference>
<feature type="region of interest" description="Disordered" evidence="9">
    <location>
        <begin position="67"/>
        <end position="86"/>
    </location>
</feature>
<dbReference type="PROSITE" id="PS50011">
    <property type="entry name" value="PROTEIN_KINASE_DOM"/>
    <property type="match status" value="1"/>
</dbReference>
<dbReference type="VEuPathDB" id="FungiDB:QG37_01777"/>
<dbReference type="VEuPathDB" id="FungiDB:CJI97_003499"/>
<dbReference type="PANTHER" id="PTHR24345">
    <property type="entry name" value="SERINE/THREONINE-PROTEIN KINASE PLK"/>
    <property type="match status" value="1"/>
</dbReference>
<dbReference type="EMBL" id="LGST01000016">
    <property type="protein sequence ID" value="KNE00907.1"/>
    <property type="molecule type" value="Genomic_DNA"/>
</dbReference>
<sequence>MSIRSQPLQPLNNGVLNKATNLTPVKTLRRKEYDLYHNQNYHRDNQQQQHNIQAHVHHQVHHVPSNLEAHAHQQQEKPKKKKEKLSALCKTPPSIVRTRSGIDYRRGNFLGEGGFARCFQMRDALGKIYAAKTVAKALIKNEKTKTKLLLEIKIHKSLKHFNIVNFVDCFEDDVNVYILLEICPNQSLMELLKTRKRVSEPEVRYFMVQIIGAVKYLHSRRVIHRDLKLGNIFFDPDMNLKIGDFGLASVLPSVDSRKYTICGTPNYIAPEVLGGKTTGHSFEVDIWAIGIMMYALLIGKPPFQAKDVNVIYERIKKTDYTFPPDKKISDEAKQLIQDLLSLNPLNRPSIHEILDYPWFKGPFPSKTTEDALTATPHGMGELSRAQSALNFANAKTRAGIYTPKSKNPVEILKLDLQSDQPRTVLPQSLSPGDTRLKYQEISVPTNLMSAPRSTMRKFNFHSKFNKTIPKLDLCLQETANTIRRLMEVTRERTMSDLDVRELPTCENPTLISKWVDYSNKYGFSYQLNNDDIGVLFNDENTILKLHDSESFFELIYHENEGWACIESSVSNPPTQAKRQLEIVDFFAKYMNTNLSKVSENELRKEVVFLRRYTRNSDYIMFEMTNGNFQFNFKDHHKLCISKNGLAVSHVLPNRVIQTHPLVLVLKQGNFPLTEVPHCLEKIAMIEKAMRDKIPK</sequence>
<comment type="similarity">
    <text evidence="8">Belongs to the protein kinase superfamily. Ser/Thr protein kinase family. CDC5/Polo subfamily.</text>
</comment>
<comment type="catalytic activity">
    <reaction evidence="8">
        <text>L-threonyl-[protein] + ATP = O-phospho-L-threonyl-[protein] + ADP + H(+)</text>
        <dbReference type="Rhea" id="RHEA:46608"/>
        <dbReference type="Rhea" id="RHEA-COMP:11060"/>
        <dbReference type="Rhea" id="RHEA-COMP:11605"/>
        <dbReference type="ChEBI" id="CHEBI:15378"/>
        <dbReference type="ChEBI" id="CHEBI:30013"/>
        <dbReference type="ChEBI" id="CHEBI:30616"/>
        <dbReference type="ChEBI" id="CHEBI:61977"/>
        <dbReference type="ChEBI" id="CHEBI:456216"/>
        <dbReference type="EC" id="2.7.11.21"/>
    </reaction>
</comment>
<dbReference type="GO" id="GO:0005524">
    <property type="term" value="F:ATP binding"/>
    <property type="evidence" value="ECO:0007669"/>
    <property type="project" value="UniProtKB-UniRule"/>
</dbReference>
<dbReference type="Gene3D" id="3.30.200.20">
    <property type="entry name" value="Phosphorylase Kinase, domain 1"/>
    <property type="match status" value="1"/>
</dbReference>
<evidence type="ECO:0000313" key="13">
    <source>
        <dbReference type="Proteomes" id="UP000037122"/>
    </source>
</evidence>
<dbReference type="GO" id="GO:0005816">
    <property type="term" value="C:spindle pole body"/>
    <property type="evidence" value="ECO:0007669"/>
    <property type="project" value="TreeGrafter"/>
</dbReference>
<evidence type="ECO:0000256" key="5">
    <source>
        <dbReference type="ARBA" id="ARBA00022777"/>
    </source>
</evidence>
<dbReference type="GO" id="GO:0007052">
    <property type="term" value="P:mitotic spindle organization"/>
    <property type="evidence" value="ECO:0007669"/>
    <property type="project" value="TreeGrafter"/>
</dbReference>
<evidence type="ECO:0000313" key="12">
    <source>
        <dbReference type="EMBL" id="KNE00907.1"/>
    </source>
</evidence>
<dbReference type="CDD" id="cd14099">
    <property type="entry name" value="STKc_PLK"/>
    <property type="match status" value="1"/>
</dbReference>
<dbReference type="VEuPathDB" id="FungiDB:CJJ07_001117"/>
<dbReference type="GO" id="GO:0004674">
    <property type="term" value="F:protein serine/threonine kinase activity"/>
    <property type="evidence" value="ECO:0007669"/>
    <property type="project" value="UniProtKB-KW"/>
</dbReference>
<comment type="caution">
    <text evidence="12">The sequence shown here is derived from an EMBL/GenBank/DDBJ whole genome shotgun (WGS) entry which is preliminary data.</text>
</comment>
<dbReference type="InterPro" id="IPR008271">
    <property type="entry name" value="Ser/Thr_kinase_AS"/>
</dbReference>
<evidence type="ECO:0000256" key="4">
    <source>
        <dbReference type="ARBA" id="ARBA00022741"/>
    </source>
</evidence>
<organism evidence="12 13">
    <name type="scientific">Candidozyma auris</name>
    <name type="common">Yeast</name>
    <name type="synonym">Candida auris</name>
    <dbReference type="NCBI Taxonomy" id="498019"/>
    <lineage>
        <taxon>Eukaryota</taxon>
        <taxon>Fungi</taxon>
        <taxon>Dikarya</taxon>
        <taxon>Ascomycota</taxon>
        <taxon>Saccharomycotina</taxon>
        <taxon>Pichiomycetes</taxon>
        <taxon>Metschnikowiaceae</taxon>
        <taxon>Candidozyma</taxon>
    </lineage>
</organism>
<dbReference type="SUPFAM" id="SSF82615">
    <property type="entry name" value="Polo-box domain"/>
    <property type="match status" value="2"/>
</dbReference>
<evidence type="ECO:0000256" key="3">
    <source>
        <dbReference type="ARBA" id="ARBA00022737"/>
    </source>
</evidence>
<evidence type="ECO:0000256" key="7">
    <source>
        <dbReference type="PROSITE-ProRule" id="PRU10141"/>
    </source>
</evidence>
<dbReference type="GO" id="GO:0000922">
    <property type="term" value="C:spindle pole"/>
    <property type="evidence" value="ECO:0007669"/>
    <property type="project" value="TreeGrafter"/>
</dbReference>
<accession>A0A0L0P3F7</accession>
<dbReference type="Proteomes" id="UP000037122">
    <property type="component" value="Unassembled WGS sequence"/>
</dbReference>
<dbReference type="InterPro" id="IPR033701">
    <property type="entry name" value="POLO_box_1"/>
</dbReference>
<dbReference type="VEuPathDB" id="FungiDB:CJI96_0002043"/>
<dbReference type="InterPro" id="IPR000959">
    <property type="entry name" value="POLO_box_dom"/>
</dbReference>
<feature type="domain" description="POLO box" evidence="11">
    <location>
        <begin position="510"/>
        <end position="592"/>
    </location>
</feature>
<dbReference type="Gene3D" id="1.10.510.10">
    <property type="entry name" value="Transferase(Phosphotransferase) domain 1"/>
    <property type="match status" value="1"/>
</dbReference>
<keyword evidence="5 8" id="KW-0418">Kinase</keyword>
<proteinExistence type="inferred from homology"/>
<keyword evidence="1 8" id="KW-0723">Serine/threonine-protein kinase</keyword>
<dbReference type="InterPro" id="IPR036947">
    <property type="entry name" value="POLO_box_dom_sf"/>
</dbReference>
<feature type="binding site" evidence="7">
    <location>
        <position position="136"/>
    </location>
    <ligand>
        <name>ATP</name>
        <dbReference type="ChEBI" id="CHEBI:30616"/>
    </ligand>
</feature>
<evidence type="ECO:0000256" key="6">
    <source>
        <dbReference type="ARBA" id="ARBA00022840"/>
    </source>
</evidence>
<keyword evidence="6 7" id="KW-0067">ATP-binding</keyword>
<reference evidence="13" key="1">
    <citation type="journal article" date="2015" name="BMC Genomics">
        <title>Draft genome of a commonly misdiagnosed multidrug resistant pathogen Candida auris.</title>
        <authorList>
            <person name="Chatterjee S."/>
            <person name="Alampalli S.V."/>
            <person name="Nageshan R.K."/>
            <person name="Chettiar S.T."/>
            <person name="Joshi S."/>
            <person name="Tatu U.S."/>
        </authorList>
    </citation>
    <scope>NUCLEOTIDE SEQUENCE [LARGE SCALE GENOMIC DNA]</scope>
    <source>
        <strain evidence="13">6684</strain>
    </source>
</reference>
<dbReference type="SUPFAM" id="SSF56112">
    <property type="entry name" value="Protein kinase-like (PK-like)"/>
    <property type="match status" value="1"/>
</dbReference>
<dbReference type="CDD" id="cd13117">
    <property type="entry name" value="POLO_box_2"/>
    <property type="match status" value="1"/>
</dbReference>
<evidence type="ECO:0000256" key="9">
    <source>
        <dbReference type="SAM" id="MobiDB-lite"/>
    </source>
</evidence>
<dbReference type="VEuPathDB" id="FungiDB:CJJ09_000681"/>
<evidence type="ECO:0000256" key="8">
    <source>
        <dbReference type="RuleBase" id="RU361162"/>
    </source>
</evidence>
<gene>
    <name evidence="12" type="ORF">QG37_01777</name>
</gene>
<dbReference type="InterPro" id="IPR000719">
    <property type="entry name" value="Prot_kinase_dom"/>
</dbReference>
<dbReference type="FunFam" id="1.10.510.10:FF:000647">
    <property type="entry name" value="Serine/threonine-protein kinase"/>
    <property type="match status" value="1"/>
</dbReference>
<dbReference type="FunFam" id="3.30.1120.30:FF:000005">
    <property type="entry name" value="Serine/threonine-protein kinase"/>
    <property type="match status" value="1"/>
</dbReference>
<dbReference type="VEuPathDB" id="FungiDB:B9J08_003424"/>
<name>A0A0L0P3F7_CANAR</name>
<dbReference type="CDD" id="cd13118">
    <property type="entry name" value="POLO_box_1"/>
    <property type="match status" value="1"/>
</dbReference>
<dbReference type="GO" id="GO:0005737">
    <property type="term" value="C:cytoplasm"/>
    <property type="evidence" value="ECO:0007669"/>
    <property type="project" value="TreeGrafter"/>
</dbReference>
<evidence type="ECO:0000259" key="11">
    <source>
        <dbReference type="PROSITE" id="PS50078"/>
    </source>
</evidence>
<dbReference type="EC" id="2.7.11.21" evidence="8"/>
<evidence type="ECO:0000256" key="1">
    <source>
        <dbReference type="ARBA" id="ARBA00022527"/>
    </source>
</evidence>